<organism evidence="2">
    <name type="scientific">uncultured Anaerotruncus sp</name>
    <dbReference type="NCBI Taxonomy" id="905011"/>
    <lineage>
        <taxon>Bacteria</taxon>
        <taxon>Bacillati</taxon>
        <taxon>Bacillota</taxon>
        <taxon>Clostridia</taxon>
        <taxon>Eubacteriales</taxon>
        <taxon>Oscillospiraceae</taxon>
        <taxon>Anaerotruncus</taxon>
        <taxon>environmental samples</taxon>
    </lineage>
</organism>
<dbReference type="AlphaFoldDB" id="A0A1C6GAX3"/>
<dbReference type="GO" id="GO:0003677">
    <property type="term" value="F:DNA binding"/>
    <property type="evidence" value="ECO:0007669"/>
    <property type="project" value="InterPro"/>
</dbReference>
<name>A0A1C6GAX3_9FIRM</name>
<gene>
    <name evidence="2" type="ORF">SAMEA3545359_00301</name>
</gene>
<dbReference type="SUPFAM" id="SSF47413">
    <property type="entry name" value="lambda repressor-like DNA-binding domains"/>
    <property type="match status" value="1"/>
</dbReference>
<dbReference type="Pfam" id="PF13560">
    <property type="entry name" value="HTH_31"/>
    <property type="match status" value="1"/>
</dbReference>
<dbReference type="Gene3D" id="1.10.260.40">
    <property type="entry name" value="lambda repressor-like DNA-binding domains"/>
    <property type="match status" value="1"/>
</dbReference>
<feature type="domain" description="HTH cro/C1-type" evidence="1">
    <location>
        <begin position="21"/>
        <end position="62"/>
    </location>
</feature>
<dbReference type="PROSITE" id="PS50943">
    <property type="entry name" value="HTH_CROC1"/>
    <property type="match status" value="1"/>
</dbReference>
<sequence>MPAQWTGDVVRRMHLAGVRRKELARALGYSQEYLGKILNGRRAPRGAQQTIERALDALLAGRSGLGATEGAERGERHA</sequence>
<dbReference type="EMBL" id="FMHG01000001">
    <property type="protein sequence ID" value="SCJ42441.1"/>
    <property type="molecule type" value="Genomic_DNA"/>
</dbReference>
<protein>
    <recommendedName>
        <fullName evidence="1">HTH cro/C1-type domain-containing protein</fullName>
    </recommendedName>
</protein>
<dbReference type="CDD" id="cd00093">
    <property type="entry name" value="HTH_XRE"/>
    <property type="match status" value="1"/>
</dbReference>
<evidence type="ECO:0000259" key="1">
    <source>
        <dbReference type="PROSITE" id="PS50943"/>
    </source>
</evidence>
<reference evidence="2" key="1">
    <citation type="submission" date="2015-09" db="EMBL/GenBank/DDBJ databases">
        <authorList>
            <consortium name="Pathogen Informatics"/>
        </authorList>
    </citation>
    <scope>NUCLEOTIDE SEQUENCE</scope>
    <source>
        <strain evidence="2">2789STDY5834896</strain>
    </source>
</reference>
<dbReference type="InterPro" id="IPR001387">
    <property type="entry name" value="Cro/C1-type_HTH"/>
</dbReference>
<dbReference type="InterPro" id="IPR010982">
    <property type="entry name" value="Lambda_DNA-bd_dom_sf"/>
</dbReference>
<proteinExistence type="predicted"/>
<evidence type="ECO:0000313" key="2">
    <source>
        <dbReference type="EMBL" id="SCJ42441.1"/>
    </source>
</evidence>
<accession>A0A1C6GAX3</accession>